<evidence type="ECO:0000313" key="2">
    <source>
        <dbReference type="EMBL" id="SMC89216.1"/>
    </source>
</evidence>
<proteinExistence type="predicted"/>
<reference evidence="2 3" key="1">
    <citation type="submission" date="2017-04" db="EMBL/GenBank/DDBJ databases">
        <authorList>
            <person name="Afonso C.L."/>
            <person name="Miller P.J."/>
            <person name="Scott M.A."/>
            <person name="Spackman E."/>
            <person name="Goraichik I."/>
            <person name="Dimitrov K.M."/>
            <person name="Suarez D.L."/>
            <person name="Swayne D.E."/>
        </authorList>
    </citation>
    <scope>NUCLEOTIDE SEQUENCE [LARGE SCALE GENOMIC DNA]</scope>
    <source>
        <strain evidence="2 3">CGMCC 1.10972</strain>
    </source>
</reference>
<keyword evidence="3" id="KW-1185">Reference proteome</keyword>
<dbReference type="STRING" id="937218.SAMN06297251_111152"/>
<dbReference type="RefSeq" id="WP_084410562.1">
    <property type="nucleotide sequence ID" value="NZ_FWXR01000011.1"/>
</dbReference>
<dbReference type="OrthoDB" id="9793802at2"/>
<dbReference type="Pfam" id="PF04865">
    <property type="entry name" value="Baseplate_J"/>
    <property type="match status" value="1"/>
</dbReference>
<organism evidence="2 3">
    <name type="scientific">Fulvimarina manganoxydans</name>
    <dbReference type="NCBI Taxonomy" id="937218"/>
    <lineage>
        <taxon>Bacteria</taxon>
        <taxon>Pseudomonadati</taxon>
        <taxon>Pseudomonadota</taxon>
        <taxon>Alphaproteobacteria</taxon>
        <taxon>Hyphomicrobiales</taxon>
        <taxon>Aurantimonadaceae</taxon>
        <taxon>Fulvimarina</taxon>
    </lineage>
</organism>
<feature type="domain" description="Baseplate protein J-like barrel" evidence="1">
    <location>
        <begin position="116"/>
        <end position="192"/>
    </location>
</feature>
<gene>
    <name evidence="2" type="ORF">SAMN06297251_111152</name>
</gene>
<evidence type="ECO:0000313" key="3">
    <source>
        <dbReference type="Proteomes" id="UP000192656"/>
    </source>
</evidence>
<sequence length="394" mass="41822">MSAVAWSQLTPESVRARGEPAFFETSSDAWKAKLVGWYEAETGRTLYPDQTEMFLIEMLAYAFALMGEEGQAAALQNLMAYATGRHLDDVANNVAIVRQEASRALTTLRFNLVQPSPAGTLIPKGTIAAAGNAEFRTIADCLIAEGASEGEVTAEAVVAGPAGNGFLPGQITTLKTTLPAPASVRNLTVSGGGAAREDDERLAFRGYHAFDRVDRRGGWAGYGQFVFDVSPAITDVAVFRRAPCVIEIVALTGRVTAAPDVNQAIEDALHPETVRPQGDDLHVCTATAVIFDIVIRVRSNRDVEAVRAAVETSARAAFEGFKRPAVQPKSAVQFSPTIGILGARVSPSPLHAAAIAVDGVIDAEVEGITYADLPWYELTVLGSLTVILKEAPDA</sequence>
<dbReference type="InterPro" id="IPR006949">
    <property type="entry name" value="Barrel_Baseplate_J-like"/>
</dbReference>
<protein>
    <submittedName>
        <fullName evidence="2">Phage-related baseplate assembly protein</fullName>
    </submittedName>
</protein>
<dbReference type="EMBL" id="FWXR01000011">
    <property type="protein sequence ID" value="SMC89216.1"/>
    <property type="molecule type" value="Genomic_DNA"/>
</dbReference>
<dbReference type="AlphaFoldDB" id="A0A1W2CW87"/>
<name>A0A1W2CW87_9HYPH</name>
<dbReference type="Proteomes" id="UP000192656">
    <property type="component" value="Unassembled WGS sequence"/>
</dbReference>
<evidence type="ECO:0000259" key="1">
    <source>
        <dbReference type="Pfam" id="PF04865"/>
    </source>
</evidence>
<accession>A0A1W2CW87</accession>